<evidence type="ECO:0008006" key="4">
    <source>
        <dbReference type="Google" id="ProtNLM"/>
    </source>
</evidence>
<sequence length="354" mass="41036">MKIINDYFKFEDYKSKAKEEFRPKLDEIIKEKHSTTLEKLAGIQSVAKTLNIVSSISYVLTTIGMLVTIKYELGLAGIIFAVIAGIVAVASTFYLGVKKREIRKITNEVSKDVLEDFKPEVAYRAAFSILDKGMDYLGFNDQTSSNIQISKNEISSLTPVEIIGSSKAQISELRPLKELLIDEKFHVSFTNVRWQWKEWRNKETVTRESFTGILKIDTSILGEKAFDFKLLKPSGWFSQKDKIRLENEEFNEVFNPESSDRFKIRKMYTPLAMELSLKRYSDRDGVKVTDVTIESSGDAIYFTYKCDWNFMYVDFPTHIKTADDFINHIFKDFLLDTYSLYYLLCLIYVTLYLE</sequence>
<evidence type="ECO:0000256" key="1">
    <source>
        <dbReference type="SAM" id="Phobius"/>
    </source>
</evidence>
<gene>
    <name evidence="2" type="ORF">MOVI_0610</name>
</gene>
<dbReference type="PATRIC" id="fig|1188239.3.peg.191"/>
<dbReference type="RefSeq" id="WP_044283921.1">
    <property type="nucleotide sequence ID" value="NZ_JFAD01000007.1"/>
</dbReference>
<feature type="transmembrane region" description="Helical" evidence="1">
    <location>
        <begin position="75"/>
        <end position="97"/>
    </location>
</feature>
<dbReference type="EMBL" id="JFAD01000007">
    <property type="protein sequence ID" value="EXU61441.1"/>
    <property type="molecule type" value="Genomic_DNA"/>
</dbReference>
<accession>A0A014KWP8</accession>
<organism evidence="2 3">
    <name type="scientific">Mesomycoplasma ovipneumoniae 14811</name>
    <dbReference type="NCBI Taxonomy" id="1188239"/>
    <lineage>
        <taxon>Bacteria</taxon>
        <taxon>Bacillati</taxon>
        <taxon>Mycoplasmatota</taxon>
        <taxon>Mycoplasmoidales</taxon>
        <taxon>Metamycoplasmataceae</taxon>
        <taxon>Mesomycoplasma</taxon>
    </lineage>
</organism>
<feature type="transmembrane region" description="Helical" evidence="1">
    <location>
        <begin position="333"/>
        <end position="353"/>
    </location>
</feature>
<evidence type="ECO:0000313" key="3">
    <source>
        <dbReference type="Proteomes" id="UP000020977"/>
    </source>
</evidence>
<evidence type="ECO:0000313" key="2">
    <source>
        <dbReference type="EMBL" id="EXU61441.1"/>
    </source>
</evidence>
<dbReference type="Proteomes" id="UP000020977">
    <property type="component" value="Unassembled WGS sequence"/>
</dbReference>
<dbReference type="AlphaFoldDB" id="A0A014KWP8"/>
<protein>
    <recommendedName>
        <fullName evidence="4">DUF3137 domain-containing protein</fullName>
    </recommendedName>
</protein>
<feature type="transmembrane region" description="Helical" evidence="1">
    <location>
        <begin position="49"/>
        <end position="69"/>
    </location>
</feature>
<proteinExistence type="predicted"/>
<name>A0A014KWP8_9BACT</name>
<keyword evidence="1" id="KW-0472">Membrane</keyword>
<dbReference type="eggNOG" id="ENOG5030MSI">
    <property type="taxonomic scope" value="Bacteria"/>
</dbReference>
<keyword evidence="1" id="KW-1133">Transmembrane helix</keyword>
<reference evidence="2 3" key="1">
    <citation type="submission" date="2014-03" db="EMBL/GenBank/DDBJ databases">
        <title>Genome sequence of Mycoplasma ovipneumoniae strain 14811.</title>
        <authorList>
            <person name="Sirand-Pugnet P."/>
            <person name="Breton M."/>
            <person name="Dordet-Frisoni E."/>
            <person name="Baranowski E."/>
            <person name="Barre A."/>
            <person name="Couture C."/>
            <person name="Dupuy V."/>
            <person name="Gaurivaud P."/>
            <person name="Jacob D."/>
            <person name="Lemaitre C."/>
            <person name="Manso-Silvan L."/>
            <person name="Nikolski M."/>
            <person name="Nouvel L.-X."/>
            <person name="Poumarat F."/>
            <person name="Tardy F."/>
            <person name="Thebault P."/>
            <person name="Theil S."/>
            <person name="Citti C."/>
            <person name="Thiaucourt F."/>
            <person name="Blanchard A."/>
        </authorList>
    </citation>
    <scope>NUCLEOTIDE SEQUENCE [LARGE SCALE GENOMIC DNA]</scope>
    <source>
        <strain evidence="2 3">14811</strain>
    </source>
</reference>
<comment type="caution">
    <text evidence="2">The sequence shown here is derived from an EMBL/GenBank/DDBJ whole genome shotgun (WGS) entry which is preliminary data.</text>
</comment>
<keyword evidence="1" id="KW-0812">Transmembrane</keyword>